<dbReference type="Pfam" id="PF01494">
    <property type="entry name" value="FAD_binding_3"/>
    <property type="match status" value="1"/>
</dbReference>
<accession>A0ABN2WLQ6</accession>
<keyword evidence="1" id="KW-0560">Oxidoreductase</keyword>
<dbReference type="InterPro" id="IPR002938">
    <property type="entry name" value="FAD-bd"/>
</dbReference>
<dbReference type="PRINTS" id="PR00420">
    <property type="entry name" value="RNGMNOXGNASE"/>
</dbReference>
<protein>
    <submittedName>
        <fullName evidence="3">Bifunctional 3-(3-hydroxy-phenyl)propionate/3-hydroxycinnamic acid hydroxylase</fullName>
    </submittedName>
</protein>
<evidence type="ECO:0000313" key="4">
    <source>
        <dbReference type="Proteomes" id="UP001500016"/>
    </source>
</evidence>
<reference evidence="3 4" key="1">
    <citation type="journal article" date="2019" name="Int. J. Syst. Evol. Microbiol.">
        <title>The Global Catalogue of Microorganisms (GCM) 10K type strain sequencing project: providing services to taxonomists for standard genome sequencing and annotation.</title>
        <authorList>
            <consortium name="The Broad Institute Genomics Platform"/>
            <consortium name="The Broad Institute Genome Sequencing Center for Infectious Disease"/>
            <person name="Wu L."/>
            <person name="Ma J."/>
        </authorList>
    </citation>
    <scope>NUCLEOTIDE SEQUENCE [LARGE SCALE GENOMIC DNA]</scope>
    <source>
        <strain evidence="3 4">JCM 15478</strain>
    </source>
</reference>
<comment type="caution">
    <text evidence="3">The sequence shown here is derived from an EMBL/GenBank/DDBJ whole genome shotgun (WGS) entry which is preliminary data.</text>
</comment>
<organism evidence="3 4">
    <name type="scientific">Streptomyces albiaxialis</name>
    <dbReference type="NCBI Taxonomy" id="329523"/>
    <lineage>
        <taxon>Bacteria</taxon>
        <taxon>Bacillati</taxon>
        <taxon>Actinomycetota</taxon>
        <taxon>Actinomycetes</taxon>
        <taxon>Kitasatosporales</taxon>
        <taxon>Streptomycetaceae</taxon>
        <taxon>Streptomyces</taxon>
    </lineage>
</organism>
<feature type="domain" description="FAD-binding" evidence="2">
    <location>
        <begin position="11"/>
        <end position="361"/>
    </location>
</feature>
<dbReference type="SUPFAM" id="SSF51905">
    <property type="entry name" value="FAD/NAD(P)-binding domain"/>
    <property type="match status" value="1"/>
</dbReference>
<dbReference type="EMBL" id="BAAAPE010000015">
    <property type="protein sequence ID" value="GAA2094425.1"/>
    <property type="molecule type" value="Genomic_DNA"/>
</dbReference>
<dbReference type="PANTHER" id="PTHR43476:SF3">
    <property type="entry name" value="FAD-BINDING MONOOXYGENASE"/>
    <property type="match status" value="1"/>
</dbReference>
<name>A0ABN2WLQ6_9ACTN</name>
<gene>
    <name evidence="3" type="ORF">GCM10009801_62430</name>
</gene>
<dbReference type="Proteomes" id="UP001500016">
    <property type="component" value="Unassembled WGS sequence"/>
</dbReference>
<dbReference type="NCBIfam" id="NF004829">
    <property type="entry name" value="PRK06183.1-3"/>
    <property type="match status" value="1"/>
</dbReference>
<dbReference type="RefSeq" id="WP_344532930.1">
    <property type="nucleotide sequence ID" value="NZ_BAAAPE010000015.1"/>
</dbReference>
<dbReference type="InterPro" id="IPR036188">
    <property type="entry name" value="FAD/NAD-bd_sf"/>
</dbReference>
<evidence type="ECO:0000259" key="2">
    <source>
        <dbReference type="Pfam" id="PF01494"/>
    </source>
</evidence>
<dbReference type="Gene3D" id="3.30.70.2450">
    <property type="match status" value="1"/>
</dbReference>
<sequence>MTAGPGTPWDYDVVQIGCGPVGQAMAALLGRYGHRVGVFERWPAPYPLPRAGHLDHETMRILQSAGAAHDFEPYAIPVHDYDWFNADGELLLHLDWSRPTPSGWKSDYLMFQPDLQDALLAAVRRRPSAELHWGWHATGFTWYDDHVEVALAHGTSVDGVWRPDGVTRTVTAAWLIGADGANSAVREAAGLDREDLGFEEDWLVVDIEPDDPGLRIDMPEAAQLCDPARPVSLFRWLGRAHSRWEFMLLPGESAEEMTEEARCWELLSRWKITPAEATLIRRTVYTFRSLLARSWRHGRALLIGDAAHLMPPFMGQGMCAGLRDAANLAWKLDLVLSGRSDASLLDTYTAERRPHARSVTTMSRELGRVVCLTDPARAAARDRAYLAGDVPPPPPFPVLTGGLLHRGADGAPAGPAGTLGVQPRVHRQGYTGLLDDVVGDGWTLMTTLPPDRLPLDAEQYAFLRLLNVRIVHLTRAGVPGAVIDLDGDATRWLTAHEAELALVRPDFYVFGAARGEEAGGLVDSLRDQLRAYLPETPA</sequence>
<evidence type="ECO:0000313" key="3">
    <source>
        <dbReference type="EMBL" id="GAA2094425.1"/>
    </source>
</evidence>
<keyword evidence="4" id="KW-1185">Reference proteome</keyword>
<proteinExistence type="predicted"/>
<dbReference type="Gene3D" id="3.40.30.120">
    <property type="match status" value="1"/>
</dbReference>
<dbReference type="InterPro" id="IPR050631">
    <property type="entry name" value="PheA/TfdB_FAD_monoxygenase"/>
</dbReference>
<evidence type="ECO:0000256" key="1">
    <source>
        <dbReference type="ARBA" id="ARBA00023002"/>
    </source>
</evidence>
<dbReference type="Gene3D" id="3.50.50.60">
    <property type="entry name" value="FAD/NAD(P)-binding domain"/>
    <property type="match status" value="1"/>
</dbReference>
<dbReference type="PANTHER" id="PTHR43476">
    <property type="entry name" value="3-(3-HYDROXY-PHENYL)PROPIONATE/3-HYDROXYCINNAMIC ACID HYDROXYLASE"/>
    <property type="match status" value="1"/>
</dbReference>